<dbReference type="PANTHER" id="PTHR42847">
    <property type="entry name" value="ALKANESULFONATE MONOOXYGENASE"/>
    <property type="match status" value="1"/>
</dbReference>
<evidence type="ECO:0000259" key="5">
    <source>
        <dbReference type="Pfam" id="PF00296"/>
    </source>
</evidence>
<keyword evidence="3" id="KW-0560">Oxidoreductase</keyword>
<comment type="caution">
    <text evidence="6">The sequence shown here is derived from an EMBL/GenBank/DDBJ whole genome shotgun (WGS) entry which is preliminary data.</text>
</comment>
<organism evidence="6 7">
    <name type="scientific">Sediminihabitans luteus</name>
    <dbReference type="NCBI Taxonomy" id="1138585"/>
    <lineage>
        <taxon>Bacteria</taxon>
        <taxon>Bacillati</taxon>
        <taxon>Actinomycetota</taxon>
        <taxon>Actinomycetes</taxon>
        <taxon>Micrococcales</taxon>
        <taxon>Cellulomonadaceae</taxon>
        <taxon>Sediminihabitans</taxon>
    </lineage>
</organism>
<reference evidence="6 7" key="1">
    <citation type="submission" date="2017-11" db="EMBL/GenBank/DDBJ databases">
        <title>Genomic Encyclopedia of Archaeal and Bacterial Type Strains, Phase II (KMG-II): From Individual Species to Whole Genera.</title>
        <authorList>
            <person name="Goeker M."/>
        </authorList>
    </citation>
    <scope>NUCLEOTIDE SEQUENCE [LARGE SCALE GENOMIC DNA]</scope>
    <source>
        <strain evidence="6 7">DSM 25478</strain>
    </source>
</reference>
<accession>A0A2M9CZ54</accession>
<evidence type="ECO:0000256" key="3">
    <source>
        <dbReference type="ARBA" id="ARBA00023002"/>
    </source>
</evidence>
<dbReference type="Pfam" id="PF00296">
    <property type="entry name" value="Bac_luciferase"/>
    <property type="match status" value="1"/>
</dbReference>
<dbReference type="GO" id="GO:0046306">
    <property type="term" value="P:alkanesulfonate catabolic process"/>
    <property type="evidence" value="ECO:0007669"/>
    <property type="project" value="TreeGrafter"/>
</dbReference>
<dbReference type="Gene3D" id="3.20.20.30">
    <property type="entry name" value="Luciferase-like domain"/>
    <property type="match status" value="1"/>
</dbReference>
<evidence type="ECO:0000313" key="6">
    <source>
        <dbReference type="EMBL" id="PJJ77222.1"/>
    </source>
</evidence>
<evidence type="ECO:0000256" key="4">
    <source>
        <dbReference type="ARBA" id="ARBA00023033"/>
    </source>
</evidence>
<feature type="domain" description="Luciferase-like" evidence="5">
    <location>
        <begin position="49"/>
        <end position="316"/>
    </location>
</feature>
<dbReference type="NCBIfam" id="TIGR03560">
    <property type="entry name" value="F420_Rv1855c"/>
    <property type="match status" value="1"/>
</dbReference>
<gene>
    <name evidence="6" type="ORF">CLV28_0436</name>
</gene>
<dbReference type="InterPro" id="IPR019952">
    <property type="entry name" value="F420_OxRdatse_Rv1855c_pred"/>
</dbReference>
<dbReference type="OrthoDB" id="143323at2"/>
<name>A0A2M9CZ54_9CELL</name>
<dbReference type="EMBL" id="PGFE01000001">
    <property type="protein sequence ID" value="PJJ77222.1"/>
    <property type="molecule type" value="Genomic_DNA"/>
</dbReference>
<protein>
    <submittedName>
        <fullName evidence="6">F420-dependent oxidoreductase-like protein</fullName>
    </submittedName>
</protein>
<sequence length="346" mass="37741">MRFGLFIPQGWRHDLVGIDPSEQWETMRSLARYADTTAAGEGLPGDAPAFESVWVYDHFHTVPEPSTEATHEAWSLMAAFAASTERVRLGQMCTCMAYRNPAYLAKVAATVDTISGGRTEMGIGAGWYEHEWRAYGYGFPTAGDRLAALDEGVQIMASMWREGSSTFHGSYYSTDGALCYPQPLQHGAGDGVGPSIPLWIAGGGEKKTLRTAAKYAQYTNFDGSPEGFAHKSSVLEAHCTDVGRDFGEITRSGNYNVIIGADDAAVRDRLAWAEDHYRRVVPAKADGEIESLRNGPLVGTPEQIVETLTTLQGLGMEYAITYFPDAAYDRASLELFTREVVPALQG</sequence>
<dbReference type="InterPro" id="IPR036661">
    <property type="entry name" value="Luciferase-like_sf"/>
</dbReference>
<dbReference type="AlphaFoldDB" id="A0A2M9CZ54"/>
<dbReference type="InterPro" id="IPR011251">
    <property type="entry name" value="Luciferase-like_dom"/>
</dbReference>
<dbReference type="SUPFAM" id="SSF51679">
    <property type="entry name" value="Bacterial luciferase-like"/>
    <property type="match status" value="1"/>
</dbReference>
<keyword evidence="4" id="KW-0503">Monooxygenase</keyword>
<dbReference type="GO" id="GO:0008726">
    <property type="term" value="F:alkanesulfonate monooxygenase activity"/>
    <property type="evidence" value="ECO:0007669"/>
    <property type="project" value="TreeGrafter"/>
</dbReference>
<dbReference type="PANTHER" id="PTHR42847:SF8">
    <property type="entry name" value="CONSERVED PROTEIN"/>
    <property type="match status" value="1"/>
</dbReference>
<keyword evidence="7" id="KW-1185">Reference proteome</keyword>
<keyword evidence="2" id="KW-0288">FMN</keyword>
<keyword evidence="1" id="KW-0285">Flavoprotein</keyword>
<evidence type="ECO:0000256" key="2">
    <source>
        <dbReference type="ARBA" id="ARBA00022643"/>
    </source>
</evidence>
<dbReference type="InterPro" id="IPR050172">
    <property type="entry name" value="SsuD_RutA_monooxygenase"/>
</dbReference>
<proteinExistence type="predicted"/>
<dbReference type="RefSeq" id="WP_100421645.1">
    <property type="nucleotide sequence ID" value="NZ_BOOX01000004.1"/>
</dbReference>
<evidence type="ECO:0000256" key="1">
    <source>
        <dbReference type="ARBA" id="ARBA00022630"/>
    </source>
</evidence>
<dbReference type="Proteomes" id="UP000231693">
    <property type="component" value="Unassembled WGS sequence"/>
</dbReference>
<evidence type="ECO:0000313" key="7">
    <source>
        <dbReference type="Proteomes" id="UP000231693"/>
    </source>
</evidence>